<evidence type="ECO:0000256" key="2">
    <source>
        <dbReference type="ARBA" id="ARBA00023125"/>
    </source>
</evidence>
<evidence type="ECO:0000313" key="5">
    <source>
        <dbReference type="Proteomes" id="UP000241912"/>
    </source>
</evidence>
<gene>
    <name evidence="4" type="ORF">C7H79_11685</name>
</gene>
<keyword evidence="5" id="KW-1185">Reference proteome</keyword>
<evidence type="ECO:0000313" key="4">
    <source>
        <dbReference type="EMBL" id="PSJ16742.1"/>
    </source>
</evidence>
<dbReference type="Gene3D" id="3.90.220.20">
    <property type="entry name" value="DNA methylase specificity domains"/>
    <property type="match status" value="1"/>
</dbReference>
<dbReference type="GO" id="GO:0003677">
    <property type="term" value="F:DNA binding"/>
    <property type="evidence" value="ECO:0007669"/>
    <property type="project" value="UniProtKB-KW"/>
</dbReference>
<feature type="compositionally biased region" description="Polar residues" evidence="3">
    <location>
        <begin position="1"/>
        <end position="12"/>
    </location>
</feature>
<comment type="caution">
    <text evidence="4">The sequence shown here is derived from an EMBL/GenBank/DDBJ whole genome shotgun (WGS) entry which is preliminary data.</text>
</comment>
<organism evidence="4 5">
    <name type="scientific">Nitrosomonas supralitoralis</name>
    <dbReference type="NCBI Taxonomy" id="2116706"/>
    <lineage>
        <taxon>Bacteria</taxon>
        <taxon>Pseudomonadati</taxon>
        <taxon>Pseudomonadota</taxon>
        <taxon>Betaproteobacteria</taxon>
        <taxon>Nitrosomonadales</taxon>
        <taxon>Nitrosomonadaceae</taxon>
        <taxon>Nitrosomonas</taxon>
    </lineage>
</organism>
<evidence type="ECO:0000256" key="3">
    <source>
        <dbReference type="SAM" id="MobiDB-lite"/>
    </source>
</evidence>
<feature type="region of interest" description="Disordered" evidence="3">
    <location>
        <begin position="1"/>
        <end position="54"/>
    </location>
</feature>
<proteinExistence type="predicted"/>
<sequence length="183" mass="20156">MSNATSNNSPSGINPPRSPFFKGGSQPPPRLSPPFGKGGRGGISKPKPPKTLPPLTAEELAELPELREGWIWIRLGDIFTDNPKNGIYKSAENYGSGFSIIRIDDFYDGVLCRTSGFKKIKLSTDEIRTFTAHVGDILINRVNSIEYLGKCCEIRGLSEPIVFESNIMKITLVANLTYFPHSL</sequence>
<evidence type="ECO:0000256" key="1">
    <source>
        <dbReference type="ARBA" id="ARBA00022747"/>
    </source>
</evidence>
<dbReference type="InterPro" id="IPR044946">
    <property type="entry name" value="Restrct_endonuc_typeI_TRD_sf"/>
</dbReference>
<dbReference type="SUPFAM" id="SSF116734">
    <property type="entry name" value="DNA methylase specificity domain"/>
    <property type="match status" value="1"/>
</dbReference>
<dbReference type="AlphaFoldDB" id="A0A2P7NTE6"/>
<dbReference type="GO" id="GO:0009307">
    <property type="term" value="P:DNA restriction-modification system"/>
    <property type="evidence" value="ECO:0007669"/>
    <property type="project" value="UniProtKB-KW"/>
</dbReference>
<dbReference type="EMBL" id="PXXU01000037">
    <property type="protein sequence ID" value="PSJ16742.1"/>
    <property type="molecule type" value="Genomic_DNA"/>
</dbReference>
<dbReference type="RefSeq" id="WP_106707446.1">
    <property type="nucleotide sequence ID" value="NZ_PXXU01000037.1"/>
</dbReference>
<name>A0A2P7NTE6_9PROT</name>
<keyword evidence="2" id="KW-0238">DNA-binding</keyword>
<dbReference type="Proteomes" id="UP000241912">
    <property type="component" value="Unassembled WGS sequence"/>
</dbReference>
<protein>
    <submittedName>
        <fullName evidence="4">Uncharacterized protein</fullName>
    </submittedName>
</protein>
<keyword evidence="1" id="KW-0680">Restriction system</keyword>
<accession>A0A2P7NTE6</accession>
<reference evidence="4 5" key="1">
    <citation type="submission" date="2018-03" db="EMBL/GenBank/DDBJ databases">
        <title>Draft genome of Nitrosomonas supralitoralis APG5.</title>
        <authorList>
            <person name="Urakawa H."/>
            <person name="Lopez J.V."/>
        </authorList>
    </citation>
    <scope>NUCLEOTIDE SEQUENCE [LARGE SCALE GENOMIC DNA]</scope>
    <source>
        <strain evidence="4 5">APG5</strain>
    </source>
</reference>